<accession>A0A401ZM30</accession>
<evidence type="ECO:0000313" key="1">
    <source>
        <dbReference type="EMBL" id="GCE07931.1"/>
    </source>
</evidence>
<keyword evidence="2" id="KW-1185">Reference proteome</keyword>
<name>A0A401ZM30_9CHLR</name>
<sequence>MKCEECQQALWKAGEVVAAGAYARVDDRSYRVIILEQAGPLPASFDGHTALYCPSACRCAVRARPPQENNAAR</sequence>
<protein>
    <submittedName>
        <fullName evidence="1">Uncharacterized protein</fullName>
    </submittedName>
</protein>
<comment type="caution">
    <text evidence="1">The sequence shown here is derived from an EMBL/GenBank/DDBJ whole genome shotgun (WGS) entry which is preliminary data.</text>
</comment>
<reference evidence="2" key="1">
    <citation type="submission" date="2018-12" db="EMBL/GenBank/DDBJ databases">
        <title>Tengunoibacter tsumagoiensis gen. nov., sp. nov., Dictyobacter kobayashii sp. nov., D. alpinus sp. nov., and D. joshuensis sp. nov. and description of Dictyobacteraceae fam. nov. within the order Ktedonobacterales isolated from Tengu-no-mugimeshi.</title>
        <authorList>
            <person name="Wang C.M."/>
            <person name="Zheng Y."/>
            <person name="Sakai Y."/>
            <person name="Toyoda A."/>
            <person name="Minakuchi Y."/>
            <person name="Abe K."/>
            <person name="Yokota A."/>
            <person name="Yabe S."/>
        </authorList>
    </citation>
    <scope>NUCLEOTIDE SEQUENCE [LARGE SCALE GENOMIC DNA]</scope>
    <source>
        <strain evidence="2">S-27</strain>
    </source>
</reference>
<dbReference type="AlphaFoldDB" id="A0A401ZM30"/>
<organism evidence="1 2">
    <name type="scientific">Dictyobacter aurantiacus</name>
    <dbReference type="NCBI Taxonomy" id="1936993"/>
    <lineage>
        <taxon>Bacteria</taxon>
        <taxon>Bacillati</taxon>
        <taxon>Chloroflexota</taxon>
        <taxon>Ktedonobacteria</taxon>
        <taxon>Ktedonobacterales</taxon>
        <taxon>Dictyobacteraceae</taxon>
        <taxon>Dictyobacter</taxon>
    </lineage>
</organism>
<evidence type="ECO:0000313" key="2">
    <source>
        <dbReference type="Proteomes" id="UP000287224"/>
    </source>
</evidence>
<proteinExistence type="predicted"/>
<dbReference type="RefSeq" id="WP_126600106.1">
    <property type="nucleotide sequence ID" value="NZ_BIFQ01000002.1"/>
</dbReference>
<dbReference type="Proteomes" id="UP000287224">
    <property type="component" value="Unassembled WGS sequence"/>
</dbReference>
<gene>
    <name evidence="1" type="ORF">KDAU_52600</name>
</gene>
<dbReference type="EMBL" id="BIFQ01000002">
    <property type="protein sequence ID" value="GCE07931.1"/>
    <property type="molecule type" value="Genomic_DNA"/>
</dbReference>